<dbReference type="AlphaFoldDB" id="A0A0S2JXW6"/>
<dbReference type="RefSeq" id="WP_083496487.1">
    <property type="nucleotide sequence ID" value="NZ_CP013187.1"/>
</dbReference>
<dbReference type="Pfam" id="PF12146">
    <property type="entry name" value="Hydrolase_4"/>
    <property type="match status" value="1"/>
</dbReference>
<dbReference type="KEGG" id="pphe:PP2015_347"/>
<dbReference type="Gene3D" id="3.40.50.1820">
    <property type="entry name" value="alpha/beta hydrolase"/>
    <property type="match status" value="1"/>
</dbReference>
<feature type="domain" description="Serine aminopeptidase S33" evidence="1">
    <location>
        <begin position="80"/>
        <end position="184"/>
    </location>
</feature>
<dbReference type="InterPro" id="IPR022742">
    <property type="entry name" value="Hydrolase_4"/>
</dbReference>
<dbReference type="STRING" id="161398.PP2015_347"/>
<dbReference type="PATRIC" id="fig|161398.10.peg.356"/>
<dbReference type="EMBL" id="CP013187">
    <property type="protein sequence ID" value="ALO40873.1"/>
    <property type="molecule type" value="Genomic_DNA"/>
</dbReference>
<evidence type="ECO:0000313" key="3">
    <source>
        <dbReference type="Proteomes" id="UP000061457"/>
    </source>
</evidence>
<dbReference type="InterPro" id="IPR051044">
    <property type="entry name" value="MAG_DAG_Lipase"/>
</dbReference>
<dbReference type="OrthoDB" id="9793120at2"/>
<proteinExistence type="predicted"/>
<keyword evidence="3" id="KW-1185">Reference proteome</keyword>
<accession>A0A0S2JXW6</accession>
<evidence type="ECO:0000259" key="1">
    <source>
        <dbReference type="Pfam" id="PF12146"/>
    </source>
</evidence>
<gene>
    <name evidence="2" type="ORF">PP2015_347</name>
</gene>
<dbReference type="PANTHER" id="PTHR11614">
    <property type="entry name" value="PHOSPHOLIPASE-RELATED"/>
    <property type="match status" value="1"/>
</dbReference>
<name>A0A0S2JXW6_9GAMM</name>
<dbReference type="Proteomes" id="UP000061457">
    <property type="component" value="Chromosome I"/>
</dbReference>
<protein>
    <recommendedName>
        <fullName evidence="1">Serine aminopeptidase S33 domain-containing protein</fullName>
    </recommendedName>
</protein>
<dbReference type="InterPro" id="IPR029058">
    <property type="entry name" value="AB_hydrolase_fold"/>
</dbReference>
<dbReference type="SUPFAM" id="SSF53474">
    <property type="entry name" value="alpha/beta-Hydrolases"/>
    <property type="match status" value="1"/>
</dbReference>
<reference evidence="2 3" key="1">
    <citation type="submission" date="2015-11" db="EMBL/GenBank/DDBJ databases">
        <authorList>
            <person name="Zhang Y."/>
            <person name="Guo Z."/>
        </authorList>
    </citation>
    <scope>NUCLEOTIDE SEQUENCE [LARGE SCALE GENOMIC DNA]</scope>
    <source>
        <strain evidence="2 3">KCTC 12086</strain>
    </source>
</reference>
<sequence length="287" mass="32145">MKFNYFNNKRRRIGLQSITRFLSSGLTSLPPKMSLSVGSKLLLNPFGKRNYDFELVSPDEVHNIETSLGLAHVAVFGEGEQLILISHGWADNSSGFEAMIAHFIEQGFKVAAIDHIAHGKSSGKQSHLLNFIETITATVQYFEQRNDHIHAIVAHSMGAVATLNLPIHLLEDKKLVLIATPVKFFELMFEKVDAAGISPKLLIHVLEGISAQFGKHWKTLCLTQHTEKLTDKLYFIHDEQDRFACYKSVSAFLNNQKPSLFTTQGLGHRKLLGDTKVIEHITKVITS</sequence>
<evidence type="ECO:0000313" key="2">
    <source>
        <dbReference type="EMBL" id="ALO40873.1"/>
    </source>
</evidence>
<organism evidence="2 3">
    <name type="scientific">Pseudoalteromonas phenolica</name>
    <dbReference type="NCBI Taxonomy" id="161398"/>
    <lineage>
        <taxon>Bacteria</taxon>
        <taxon>Pseudomonadati</taxon>
        <taxon>Pseudomonadota</taxon>
        <taxon>Gammaproteobacteria</taxon>
        <taxon>Alteromonadales</taxon>
        <taxon>Pseudoalteromonadaceae</taxon>
        <taxon>Pseudoalteromonas</taxon>
    </lineage>
</organism>